<name>C7M7K3_CAPOD</name>
<dbReference type="GeneID" id="29675256"/>
<dbReference type="Proteomes" id="UP000006650">
    <property type="component" value="Chromosome"/>
</dbReference>
<keyword evidence="2" id="KW-1185">Reference proteome</keyword>
<proteinExistence type="predicted"/>
<protein>
    <submittedName>
        <fullName evidence="1">Uncharacterized protein</fullName>
    </submittedName>
</protein>
<dbReference type="KEGG" id="coc:Coch_0602"/>
<organism evidence="1 2">
    <name type="scientific">Capnocytophaga ochracea (strain ATCC 27872 / DSM 7271 / CCUG 9716 / JCM 12966 / NCTC 12371 / SS31 / VPI 2845)</name>
    <name type="common">Bacteroides ochraceus</name>
    <dbReference type="NCBI Taxonomy" id="521097"/>
    <lineage>
        <taxon>Bacteria</taxon>
        <taxon>Pseudomonadati</taxon>
        <taxon>Bacteroidota</taxon>
        <taxon>Flavobacteriia</taxon>
        <taxon>Flavobacteriales</taxon>
        <taxon>Flavobacteriaceae</taxon>
        <taxon>Capnocytophaga</taxon>
    </lineage>
</organism>
<accession>C7M7K3</accession>
<sequence>MRFLHLKTAILLAQLCLCISCGYGVPEKDKYPEMPEYNGFDPNLFVVDTLLTDIDKHAVIYDRTDGFIYCHRPMKEEFFLLDKSLKIKEKLNVKGTFVGNKTFYEVEGDIFNPVVYKYVYPWKKRIKVNELKKMEYDSVVKNYDIPKDKRGKYDVYVIRDVNRRYMDSLLGGLKETINLRDYIICLGNKEEYFLRASDYKWYYGEERPKKTDFFDYILKEQINKNLIEFDRVTLGNDGGGNHFFFWYIPYGYDYYTFKIGNDSIQFKWNDKGLRTIVQVKDLWGDRILIYRDGENRGELYNIRKK</sequence>
<evidence type="ECO:0000313" key="2">
    <source>
        <dbReference type="Proteomes" id="UP000006650"/>
    </source>
</evidence>
<dbReference type="EMBL" id="CP001632">
    <property type="protein sequence ID" value="ACU92160.1"/>
    <property type="molecule type" value="Genomic_DNA"/>
</dbReference>
<gene>
    <name evidence="1" type="ordered locus">Coch_0602</name>
</gene>
<dbReference type="AlphaFoldDB" id="C7M7K3"/>
<dbReference type="HOGENOM" id="CLU_923428_0_0_10"/>
<reference evidence="1 2" key="1">
    <citation type="journal article" date="2009" name="Stand. Genomic Sci.">
        <title>Complete genome sequence of Capnocytophaga ochracea type strain (VPI 2845).</title>
        <authorList>
            <person name="Mavrommatis K."/>
            <person name="Gronow S."/>
            <person name="Saunders E."/>
            <person name="Land M."/>
            <person name="Lapidus A."/>
            <person name="Copeland A."/>
            <person name="Glavina Del Rio T."/>
            <person name="Nolan M."/>
            <person name="Lucas S."/>
            <person name="Chen F."/>
            <person name="Tice H."/>
            <person name="Cheng J.F."/>
            <person name="Bruce D."/>
            <person name="Goodwin L."/>
            <person name="Pitluck S."/>
            <person name="Pati A."/>
            <person name="Ivanova N."/>
            <person name="Chen A."/>
            <person name="Palaniappan K."/>
            <person name="Chain P."/>
            <person name="Hauser L."/>
            <person name="Chang Y.J."/>
            <person name="Jeffries C.D."/>
            <person name="Brettin T."/>
            <person name="Detter J.C."/>
            <person name="Han C."/>
            <person name="Bristow J."/>
            <person name="Goker M."/>
            <person name="Rohde M."/>
            <person name="Eisen J.A."/>
            <person name="Markowitz V."/>
            <person name="Kyrpides N.C."/>
            <person name="Klenk H.P."/>
            <person name="Hugenholtz P."/>
        </authorList>
    </citation>
    <scope>NUCLEOTIDE SEQUENCE [LARGE SCALE GENOMIC DNA]</scope>
    <source>
        <strain evidence="2">ATCC 27872 / DSM 7271 / JCM 12966 / VPI 2845</strain>
    </source>
</reference>
<dbReference type="STRING" id="521097.Coch_0602"/>
<dbReference type="RefSeq" id="WP_015781880.1">
    <property type="nucleotide sequence ID" value="NC_013162.1"/>
</dbReference>
<evidence type="ECO:0000313" key="1">
    <source>
        <dbReference type="EMBL" id="ACU92160.1"/>
    </source>
</evidence>